<dbReference type="CDD" id="cd02028">
    <property type="entry name" value="UMPK_like"/>
    <property type="match status" value="1"/>
</dbReference>
<dbReference type="InterPro" id="IPR027417">
    <property type="entry name" value="P-loop_NTPase"/>
</dbReference>
<accession>A0A7G9GEX6</accession>
<dbReference type="GO" id="GO:0016301">
    <property type="term" value="F:kinase activity"/>
    <property type="evidence" value="ECO:0007669"/>
    <property type="project" value="UniProtKB-KW"/>
</dbReference>
<dbReference type="Gene3D" id="3.30.980.10">
    <property type="entry name" value="Threonyl-trna Synthetase, Chain A, domain 2"/>
    <property type="match status" value="1"/>
</dbReference>
<keyword evidence="2" id="KW-0418">Kinase</keyword>
<reference evidence="2 3" key="1">
    <citation type="submission" date="2020-08" db="EMBL/GenBank/DDBJ databases">
        <authorList>
            <person name="Liu C."/>
            <person name="Sun Q."/>
        </authorList>
    </citation>
    <scope>NUCLEOTIDE SEQUENCE [LARGE SCALE GENOMIC DNA]</scope>
    <source>
        <strain evidence="2 3">NSJ-29</strain>
    </source>
</reference>
<dbReference type="SUPFAM" id="SSF52540">
    <property type="entry name" value="P-loop containing nucleoside triphosphate hydrolases"/>
    <property type="match status" value="1"/>
</dbReference>
<name>A0A7G9GEX6_9FIRM</name>
<evidence type="ECO:0000313" key="2">
    <source>
        <dbReference type="EMBL" id="QNM09358.1"/>
    </source>
</evidence>
<gene>
    <name evidence="2" type="ORF">H9Q79_03460</name>
</gene>
<feature type="domain" description="Phosphoribulokinase/uridine kinase" evidence="1">
    <location>
        <begin position="293"/>
        <end position="490"/>
    </location>
</feature>
<sequence length="555" mass="63628">MAEGFYQVIVDGQSGLYPAGTPYGEIVKDFQSPDGLPALLVMANGRLRELHKTLKEDCELQFVTAGSSIGHKTYKRSMTLLLLKAVYHVAGHGKIEKVVLHYSVGNGFYYTLKGNVTLDEEFLRKVKAYMKEMVEQEIPIMKRSVSTQEARERFAEYGMRDKEKLFRYRRVSRVNVYSLEDFEDYFYGFMVWHTGYLKYFDLCLYDEGFVMMLPGRSDPAEVEPFLPSPKIFKVQQESEKWGERLGIDTVGDLNECISKGQIGHTMLVAEALQESRIAKIAEMVAGRPEVKFVMIAGPSSSGKTTFSRRLSIQLTAHGLQPHPISLDNYYVNRVDSPRDENGNYDFECLEALDIALLNHDMAELLKGRRVEMPRFNFVTGEREYKGDYLQLGPDDILVLEGIHGLNEKLSYMIPSDKKFRVYISALTQLNIDEHNRIPTTDGRLIRRIVRDHRTRNTAAQDTIAMWGSVRRGEERNIFPYQEQADVMFNSALIYELAVLKLYAEPLLFQIPEEAPEFMEAKRLLKFLDYFVGMPSEDIPKNSILREFVGGSCFDV</sequence>
<dbReference type="InterPro" id="IPR018163">
    <property type="entry name" value="Thr/Ala-tRNA-synth_IIc_edit"/>
</dbReference>
<keyword evidence="3" id="KW-1185">Reference proteome</keyword>
<dbReference type="RefSeq" id="WP_118645909.1">
    <property type="nucleotide sequence ID" value="NZ_CP060635.1"/>
</dbReference>
<proteinExistence type="predicted"/>
<evidence type="ECO:0000313" key="3">
    <source>
        <dbReference type="Proteomes" id="UP000515860"/>
    </source>
</evidence>
<dbReference type="Pfam" id="PF00485">
    <property type="entry name" value="PRK"/>
    <property type="match status" value="1"/>
</dbReference>
<dbReference type="PANTHER" id="PTHR10285">
    <property type="entry name" value="URIDINE KINASE"/>
    <property type="match status" value="1"/>
</dbReference>
<dbReference type="AlphaFoldDB" id="A0A7G9GEX6"/>
<dbReference type="GO" id="GO:0005524">
    <property type="term" value="F:ATP binding"/>
    <property type="evidence" value="ECO:0007669"/>
    <property type="project" value="InterPro"/>
</dbReference>
<dbReference type="InterPro" id="IPR006083">
    <property type="entry name" value="PRK/URK"/>
</dbReference>
<organism evidence="2 3">
    <name type="scientific">Wansuia hejianensis</name>
    <dbReference type="NCBI Taxonomy" id="2763667"/>
    <lineage>
        <taxon>Bacteria</taxon>
        <taxon>Bacillati</taxon>
        <taxon>Bacillota</taxon>
        <taxon>Clostridia</taxon>
        <taxon>Lachnospirales</taxon>
        <taxon>Lachnospiraceae</taxon>
        <taxon>Wansuia</taxon>
    </lineage>
</organism>
<dbReference type="EMBL" id="CP060635">
    <property type="protein sequence ID" value="QNM09358.1"/>
    <property type="molecule type" value="Genomic_DNA"/>
</dbReference>
<dbReference type="KEGG" id="whj:H9Q79_03460"/>
<dbReference type="SUPFAM" id="SSF55186">
    <property type="entry name" value="ThrRS/AlaRS common domain"/>
    <property type="match status" value="1"/>
</dbReference>
<dbReference type="Gene3D" id="3.40.50.300">
    <property type="entry name" value="P-loop containing nucleotide triphosphate hydrolases"/>
    <property type="match status" value="1"/>
</dbReference>
<evidence type="ECO:0000259" key="1">
    <source>
        <dbReference type="Pfam" id="PF00485"/>
    </source>
</evidence>
<dbReference type="Proteomes" id="UP000515860">
    <property type="component" value="Chromosome"/>
</dbReference>
<protein>
    <submittedName>
        <fullName evidence="2">Nucleoside kinase</fullName>
    </submittedName>
</protein>
<keyword evidence="2" id="KW-0808">Transferase</keyword>